<dbReference type="Proteomes" id="UP000248329">
    <property type="component" value="Unassembled WGS sequence"/>
</dbReference>
<name>A0AC61KZC6_9EURY</name>
<protein>
    <submittedName>
        <fullName evidence="1">3,4-dihydroxy-2-butanone-4-phosphate synthase</fullName>
    </submittedName>
</protein>
<sequence>MQNMKDAIDAIRNDKMILLYDAADREGETDFMIPARSIRPQDISEMRIYGGGLLCAVMPDAAAERLGLPFAADILRRLPDLAHLAEGDLHYDTRSSFSLWVNHRDTFTGIPDRDRALTIRKLDEIVESALRGDAVDFSSEFRSPGHVAVLRGAKDLLKERKGQTELSIALAELAGINPVLCICEMLDSETGYALTKEDAKKYAMKNDLVFIEGEEIISEYKKS</sequence>
<evidence type="ECO:0000313" key="1">
    <source>
        <dbReference type="EMBL" id="PXF58184.1"/>
    </source>
</evidence>
<proteinExistence type="predicted"/>
<evidence type="ECO:0000313" key="2">
    <source>
        <dbReference type="Proteomes" id="UP000248329"/>
    </source>
</evidence>
<dbReference type="EMBL" id="PQXF01000041">
    <property type="protein sequence ID" value="PXF58184.1"/>
    <property type="molecule type" value="Genomic_DNA"/>
</dbReference>
<comment type="caution">
    <text evidence="1">The sequence shown here is derived from an EMBL/GenBank/DDBJ whole genome shotgun (WGS) entry which is preliminary data.</text>
</comment>
<reference evidence="1" key="1">
    <citation type="submission" date="2018-01" db="EMBL/GenBank/DDBJ databases">
        <authorList>
            <person name="Krukenberg V."/>
        </authorList>
    </citation>
    <scope>NUCLEOTIDE SEQUENCE</scope>
    <source>
        <strain evidence="1">E20ANME2</strain>
    </source>
</reference>
<organism evidence="1 2">
    <name type="scientific">Candidatus Methanogaster sp</name>
    <dbReference type="NCBI Taxonomy" id="3386292"/>
    <lineage>
        <taxon>Archaea</taxon>
        <taxon>Methanobacteriati</taxon>
        <taxon>Methanobacteriota</taxon>
        <taxon>Stenosarchaea group</taxon>
        <taxon>Methanomicrobia</taxon>
        <taxon>Methanosarcinales</taxon>
        <taxon>ANME-2 cluster</taxon>
        <taxon>Candidatus Methanogasteraceae</taxon>
        <taxon>Candidatus Methanogaster</taxon>
    </lineage>
</organism>
<gene>
    <name evidence="1" type="primary">ribB</name>
    <name evidence="1" type="ORF">C4B59_13885</name>
</gene>
<accession>A0AC61KZC6</accession>